<feature type="region of interest" description="Disordered" evidence="1">
    <location>
        <begin position="647"/>
        <end position="668"/>
    </location>
</feature>
<gene>
    <name evidence="4" type="ORF">GCM10017621_22870</name>
</gene>
<evidence type="ECO:0000313" key="5">
    <source>
        <dbReference type="Proteomes" id="UP001143486"/>
    </source>
</evidence>
<name>A0A9W6IP64_9PROT</name>
<feature type="transmembrane region" description="Helical" evidence="2">
    <location>
        <begin position="76"/>
        <end position="95"/>
    </location>
</feature>
<comment type="caution">
    <text evidence="4">The sequence shown here is derived from an EMBL/GenBank/DDBJ whole genome shotgun (WGS) entry which is preliminary data.</text>
</comment>
<dbReference type="InterPro" id="IPR002656">
    <property type="entry name" value="Acyl_transf_3_dom"/>
</dbReference>
<dbReference type="GO" id="GO:0009103">
    <property type="term" value="P:lipopolysaccharide biosynthetic process"/>
    <property type="evidence" value="ECO:0007669"/>
    <property type="project" value="TreeGrafter"/>
</dbReference>
<feature type="transmembrane region" description="Helical" evidence="2">
    <location>
        <begin position="293"/>
        <end position="314"/>
    </location>
</feature>
<protein>
    <recommendedName>
        <fullName evidence="3">Acyltransferase 3 domain-containing protein</fullName>
    </recommendedName>
</protein>
<keyword evidence="2" id="KW-0472">Membrane</keyword>
<dbReference type="PANTHER" id="PTHR23028:SF53">
    <property type="entry name" value="ACYL_TRANSF_3 DOMAIN-CONTAINING PROTEIN"/>
    <property type="match status" value="1"/>
</dbReference>
<evidence type="ECO:0000259" key="3">
    <source>
        <dbReference type="Pfam" id="PF01757"/>
    </source>
</evidence>
<dbReference type="AlphaFoldDB" id="A0A9W6IP64"/>
<dbReference type="RefSeq" id="WP_271187141.1">
    <property type="nucleotide sequence ID" value="NZ_BSFE01000006.1"/>
</dbReference>
<feature type="transmembrane region" description="Helical" evidence="2">
    <location>
        <begin position="364"/>
        <end position="391"/>
    </location>
</feature>
<dbReference type="GO" id="GO:0016747">
    <property type="term" value="F:acyltransferase activity, transferring groups other than amino-acyl groups"/>
    <property type="evidence" value="ECO:0007669"/>
    <property type="project" value="InterPro"/>
</dbReference>
<keyword evidence="5" id="KW-1185">Reference proteome</keyword>
<dbReference type="Pfam" id="PF01757">
    <property type="entry name" value="Acyl_transf_3"/>
    <property type="match status" value="1"/>
</dbReference>
<feature type="transmembrane region" description="Helical" evidence="2">
    <location>
        <begin position="169"/>
        <end position="187"/>
    </location>
</feature>
<dbReference type="Proteomes" id="UP001143486">
    <property type="component" value="Unassembled WGS sequence"/>
</dbReference>
<reference evidence="4" key="2">
    <citation type="submission" date="2023-01" db="EMBL/GenBank/DDBJ databases">
        <authorList>
            <person name="Sun Q."/>
            <person name="Evtushenko L."/>
        </authorList>
    </citation>
    <scope>NUCLEOTIDE SEQUENCE</scope>
    <source>
        <strain evidence="4">VKM B-1513</strain>
    </source>
</reference>
<dbReference type="InterPro" id="IPR050879">
    <property type="entry name" value="Acyltransferase_3"/>
</dbReference>
<feature type="compositionally biased region" description="Low complexity" evidence="1">
    <location>
        <begin position="657"/>
        <end position="668"/>
    </location>
</feature>
<sequence>MRHKTDYRPDIDGLRAIAVLAVVLFHLDIEVFSGGFVGVDVFFVISGFLISSIIAAKAEAGRFSFRDFYLGRVRRIIPPLVATVAATFIASAFILTPDDFQRFARSAVAALASVSNIVFYLEAGYWDTASELKPLLHTWSLGVEEQFYLVWPAVIVGTLALAGRARLPAILAGIAVLGFLATLIYGWRDLSGAFYLFPFRVFQFAAGAALGCLVRLEAWPRRNPPGWARDGVLLAGLVSVLASILLFDGETAFPGGAVLLPTLGAVALLLSGSFTNRQAGLGRAMLENPVSVWLGKISYALYLVHWPVVALYRYRTGLDLTPVEQLALAAAMLVAAAGLHYGLERHFYRRAGQAAATFRLTPGAFALRTVAVSLVFALVAGHAWFAGGWAWRIPDLSLTAEQIEAGQRARFSRQDEVCPIEAFYSGNPLCNRPDARRVLFLGNSHEPDAYNFLLGGFGGQPGLEFVRFGTTNPCGRIEIAPDGRLVSGRPACADRLEVLNRDDFLASLDDLVYAVRGPFWSNKRGFVDLLAWLKARNPDLRIIVMGGYFSTDIPCARIVNETGDPRNCAAPEHVTGFEGHPQEEPLYGEVMALADMYIDRVALLCEERRAETCLTRTPEGVPVFYDEHHMSLEFAEMAGRMYAGQNPDLFGPPPTAAPGTVTVPGGGQ</sequence>
<keyword evidence="2" id="KW-1133">Transmembrane helix</keyword>
<feature type="transmembrane region" description="Helical" evidence="2">
    <location>
        <begin position="226"/>
        <end position="247"/>
    </location>
</feature>
<accession>A0A9W6IP64</accession>
<evidence type="ECO:0000256" key="1">
    <source>
        <dbReference type="SAM" id="MobiDB-lite"/>
    </source>
</evidence>
<feature type="transmembrane region" description="Helical" evidence="2">
    <location>
        <begin position="146"/>
        <end position="162"/>
    </location>
</feature>
<dbReference type="EMBL" id="BSFE01000006">
    <property type="protein sequence ID" value="GLK52779.1"/>
    <property type="molecule type" value="Genomic_DNA"/>
</dbReference>
<feature type="transmembrane region" description="Helical" evidence="2">
    <location>
        <begin position="107"/>
        <end position="126"/>
    </location>
</feature>
<proteinExistence type="predicted"/>
<dbReference type="GO" id="GO:0016020">
    <property type="term" value="C:membrane"/>
    <property type="evidence" value="ECO:0007669"/>
    <property type="project" value="TreeGrafter"/>
</dbReference>
<feature type="transmembrane region" description="Helical" evidence="2">
    <location>
        <begin position="193"/>
        <end position="214"/>
    </location>
</feature>
<reference evidence="4" key="1">
    <citation type="journal article" date="2014" name="Int. J. Syst. Evol. Microbiol.">
        <title>Complete genome sequence of Corynebacterium casei LMG S-19264T (=DSM 44701T), isolated from a smear-ripened cheese.</title>
        <authorList>
            <consortium name="US DOE Joint Genome Institute (JGI-PGF)"/>
            <person name="Walter F."/>
            <person name="Albersmeier A."/>
            <person name="Kalinowski J."/>
            <person name="Ruckert C."/>
        </authorList>
    </citation>
    <scope>NUCLEOTIDE SEQUENCE</scope>
    <source>
        <strain evidence="4">VKM B-1513</strain>
    </source>
</reference>
<organism evidence="4 5">
    <name type="scientific">Maricaulis virginensis</name>
    <dbReference type="NCBI Taxonomy" id="144022"/>
    <lineage>
        <taxon>Bacteria</taxon>
        <taxon>Pseudomonadati</taxon>
        <taxon>Pseudomonadota</taxon>
        <taxon>Alphaproteobacteria</taxon>
        <taxon>Maricaulales</taxon>
        <taxon>Maricaulaceae</taxon>
        <taxon>Maricaulis</taxon>
    </lineage>
</organism>
<feature type="domain" description="Acyltransferase 3" evidence="3">
    <location>
        <begin position="10"/>
        <end position="337"/>
    </location>
</feature>
<evidence type="ECO:0000313" key="4">
    <source>
        <dbReference type="EMBL" id="GLK52779.1"/>
    </source>
</evidence>
<feature type="transmembrane region" description="Helical" evidence="2">
    <location>
        <begin position="36"/>
        <end position="56"/>
    </location>
</feature>
<keyword evidence="2" id="KW-0812">Transmembrane</keyword>
<evidence type="ECO:0000256" key="2">
    <source>
        <dbReference type="SAM" id="Phobius"/>
    </source>
</evidence>
<feature type="transmembrane region" description="Helical" evidence="2">
    <location>
        <begin position="326"/>
        <end position="343"/>
    </location>
</feature>
<dbReference type="PANTHER" id="PTHR23028">
    <property type="entry name" value="ACETYLTRANSFERASE"/>
    <property type="match status" value="1"/>
</dbReference>
<feature type="transmembrane region" description="Helical" evidence="2">
    <location>
        <begin position="253"/>
        <end position="272"/>
    </location>
</feature>